<proteinExistence type="predicted"/>
<name>A0AAX1EEF4_9GAMM</name>
<evidence type="ECO:0000313" key="2">
    <source>
        <dbReference type="Proteomes" id="UP000295517"/>
    </source>
</evidence>
<protein>
    <submittedName>
        <fullName evidence="1">Uncharacterized protein</fullName>
    </submittedName>
</protein>
<sequence length="212" mass="25054">MERDRHRNTIVHFALLSENPEQFNYAVLLSDSTQQFIFYTDSTGHSPFYTDESAASLCEAMKTSFSLTDVRLPAYAPEDIRKEIQTYCERNRRLAKVCQEFKTILQGHYQQKNLLNNIPKNMLYVLFQHLTLPYEIDESIARIVFNEVYNKLRPEARMTGPFRESYTFFGLIEKPDKKIELLEKYINEGCKENTKVQKTRKRPLRHSINVQK</sequence>
<dbReference type="RefSeq" id="WP_135059881.1">
    <property type="nucleotide sequence ID" value="NZ_CP038254.1"/>
</dbReference>
<dbReference type="Proteomes" id="UP000295517">
    <property type="component" value="Chromosome"/>
</dbReference>
<dbReference type="AlphaFoldDB" id="A0AAX1EEF4"/>
<accession>A0AAX1EEF4</accession>
<organism evidence="1 2">
    <name type="scientific">Legionella israelensis</name>
    <dbReference type="NCBI Taxonomy" id="454"/>
    <lineage>
        <taxon>Bacteria</taxon>
        <taxon>Pseudomonadati</taxon>
        <taxon>Pseudomonadota</taxon>
        <taxon>Gammaproteobacteria</taxon>
        <taxon>Legionellales</taxon>
        <taxon>Legionellaceae</taxon>
        <taxon>Legionella</taxon>
    </lineage>
</organism>
<dbReference type="EMBL" id="CP038254">
    <property type="protein sequence ID" value="QBR83496.1"/>
    <property type="molecule type" value="Genomic_DNA"/>
</dbReference>
<evidence type="ECO:0000313" key="1">
    <source>
        <dbReference type="EMBL" id="QBR83496.1"/>
    </source>
</evidence>
<gene>
    <name evidence="1" type="ORF">E3983_03425</name>
</gene>
<reference evidence="1 2" key="1">
    <citation type="submission" date="2019-03" db="EMBL/GenBank/DDBJ databases">
        <title>Diverse conjugative elements silence natural transformation in Legionella species.</title>
        <authorList>
            <person name="Durieux I."/>
            <person name="Ginevra C."/>
            <person name="Attaiech L."/>
            <person name="Picq K."/>
            <person name="Juan P.A."/>
            <person name="Jarraud S."/>
            <person name="Charpentier X."/>
        </authorList>
    </citation>
    <scope>NUCLEOTIDE SEQUENCE [LARGE SCALE GENOMIC DNA]</scope>
    <source>
        <strain evidence="1 2">HL-0427-4011</strain>
    </source>
</reference>